<dbReference type="InterPro" id="IPR005488">
    <property type="entry name" value="Etherase_MurQ"/>
</dbReference>
<evidence type="ECO:0000313" key="4">
    <source>
        <dbReference type="EMBL" id="CUV10086.1"/>
    </source>
</evidence>
<dbReference type="PROSITE" id="PS51464">
    <property type="entry name" value="SIS"/>
    <property type="match status" value="1"/>
</dbReference>
<dbReference type="GO" id="GO:0016835">
    <property type="term" value="F:carbon-oxygen lyase activity"/>
    <property type="evidence" value="ECO:0007669"/>
    <property type="project" value="InterPro"/>
</dbReference>
<dbReference type="CDD" id="cd05007">
    <property type="entry name" value="SIS_Etherase"/>
    <property type="match status" value="1"/>
</dbReference>
<organism evidence="4">
    <name type="scientific">hydrothermal vent metagenome</name>
    <dbReference type="NCBI Taxonomy" id="652676"/>
    <lineage>
        <taxon>unclassified sequences</taxon>
        <taxon>metagenomes</taxon>
        <taxon>ecological metagenomes</taxon>
    </lineage>
</organism>
<dbReference type="NCBIfam" id="TIGR00274">
    <property type="entry name" value="N-acetylmuramic acid 6-phosphate etherase"/>
    <property type="match status" value="1"/>
</dbReference>
<feature type="domain" description="SIS" evidence="3">
    <location>
        <begin position="56"/>
        <end position="219"/>
    </location>
</feature>
<dbReference type="Pfam" id="PF22645">
    <property type="entry name" value="GKRP_SIS_N"/>
    <property type="match status" value="1"/>
</dbReference>
<dbReference type="InterPro" id="IPR005486">
    <property type="entry name" value="Glucokinase_regulatory_CS"/>
</dbReference>
<dbReference type="SUPFAM" id="SSF53697">
    <property type="entry name" value="SIS domain"/>
    <property type="match status" value="1"/>
</dbReference>
<dbReference type="FunFam" id="3.40.50.10490:FF:000014">
    <property type="entry name" value="N-acetylmuramic acid 6-phosphate etherase"/>
    <property type="match status" value="1"/>
</dbReference>
<name>A0A160VH35_9ZZZZ</name>
<gene>
    <name evidence="4" type="ORF">MGWOODY_Mmi2019</name>
</gene>
<sequence length="297" mass="32133">MSERRHLTTEQPNPLSDSIDDFSVREILDLINREDQAVAQKVREALPEIKETVELTTSALRNGNRVFYLGAGTSGRLGVLDASEMPPTFSVPPSWFTGIIAGGDEALRKSIEGAEDKADAAIEDLTTHGVEAGDVIIGISTSGAAKYVQAALNHGHEIGSKTIYLTCTAKPFYPANVDLIISVDVGPEIITGSTRMKAGTATKMVLNMISTATMIRLGKVYSNLMVDLMAVNEKLVDRGIRIIQDFTNLDIENSRKILVAAKMSVKAALVMVKKDCDLDVAEKLLLDANGFLRDVIN</sequence>
<keyword evidence="1" id="KW-0456">Lyase</keyword>
<dbReference type="HAMAP" id="MF_00068">
    <property type="entry name" value="MurQ"/>
    <property type="match status" value="1"/>
</dbReference>
<dbReference type="AlphaFoldDB" id="A0A160VH35"/>
<dbReference type="PANTHER" id="PTHR10088">
    <property type="entry name" value="GLUCOKINASE REGULATORY PROTEIN"/>
    <property type="match status" value="1"/>
</dbReference>
<dbReference type="EMBL" id="FAXC01000351">
    <property type="protein sequence ID" value="CUV10086.1"/>
    <property type="molecule type" value="Genomic_DNA"/>
</dbReference>
<proteinExistence type="inferred from homology"/>
<evidence type="ECO:0000256" key="2">
    <source>
        <dbReference type="ARBA" id="ARBA00023277"/>
    </source>
</evidence>
<dbReference type="NCBIfam" id="NF009222">
    <property type="entry name" value="PRK12570.1"/>
    <property type="match status" value="1"/>
</dbReference>
<dbReference type="PANTHER" id="PTHR10088:SF4">
    <property type="entry name" value="GLUCOKINASE REGULATORY PROTEIN"/>
    <property type="match status" value="1"/>
</dbReference>
<dbReference type="GO" id="GO:0009254">
    <property type="term" value="P:peptidoglycan turnover"/>
    <property type="evidence" value="ECO:0007669"/>
    <property type="project" value="TreeGrafter"/>
</dbReference>
<protein>
    <submittedName>
        <fullName evidence="4">N-acetylmuramic acid 6-phosphate etherase</fullName>
    </submittedName>
</protein>
<dbReference type="InterPro" id="IPR001347">
    <property type="entry name" value="SIS_dom"/>
</dbReference>
<dbReference type="Gene3D" id="3.40.50.10490">
    <property type="entry name" value="Glucose-6-phosphate isomerase like protein, domain 1"/>
    <property type="match status" value="1"/>
</dbReference>
<dbReference type="InterPro" id="IPR040190">
    <property type="entry name" value="MURQ/GCKR"/>
</dbReference>
<dbReference type="NCBIfam" id="NF003915">
    <property type="entry name" value="PRK05441.1"/>
    <property type="match status" value="1"/>
</dbReference>
<reference evidence="4" key="1">
    <citation type="submission" date="2015-10" db="EMBL/GenBank/DDBJ databases">
        <authorList>
            <person name="Gilbert D.G."/>
        </authorList>
    </citation>
    <scope>NUCLEOTIDE SEQUENCE</scope>
</reference>
<evidence type="ECO:0000256" key="1">
    <source>
        <dbReference type="ARBA" id="ARBA00023239"/>
    </source>
</evidence>
<dbReference type="GO" id="GO:0097367">
    <property type="term" value="F:carbohydrate derivative binding"/>
    <property type="evidence" value="ECO:0007669"/>
    <property type="project" value="InterPro"/>
</dbReference>
<dbReference type="GO" id="GO:0046348">
    <property type="term" value="P:amino sugar catabolic process"/>
    <property type="evidence" value="ECO:0007669"/>
    <property type="project" value="InterPro"/>
</dbReference>
<accession>A0A160VH35</accession>
<dbReference type="Gene3D" id="1.10.8.1080">
    <property type="match status" value="1"/>
</dbReference>
<dbReference type="GO" id="GO:0016803">
    <property type="term" value="F:ether hydrolase activity"/>
    <property type="evidence" value="ECO:0007669"/>
    <property type="project" value="TreeGrafter"/>
</dbReference>
<keyword evidence="2" id="KW-0119">Carbohydrate metabolism</keyword>
<evidence type="ECO:0000259" key="3">
    <source>
        <dbReference type="PROSITE" id="PS51464"/>
    </source>
</evidence>
<dbReference type="PROSITE" id="PS01272">
    <property type="entry name" value="GCKR"/>
    <property type="match status" value="1"/>
</dbReference>
<dbReference type="InterPro" id="IPR046348">
    <property type="entry name" value="SIS_dom_sf"/>
</dbReference>